<keyword evidence="1" id="KW-1015">Disulfide bond</keyword>
<gene>
    <name evidence="4" type="ORF">AFUS01_LOCUS26297</name>
</gene>
<evidence type="ECO:0000313" key="5">
    <source>
        <dbReference type="Proteomes" id="UP000708208"/>
    </source>
</evidence>
<protein>
    <recommendedName>
        <fullName evidence="3">CD80-like immunoglobulin C2-set domain-containing protein</fullName>
    </recommendedName>
</protein>
<dbReference type="PANTHER" id="PTHR21261">
    <property type="entry name" value="BEAT PROTEIN"/>
    <property type="match status" value="1"/>
</dbReference>
<organism evidence="4 5">
    <name type="scientific">Allacma fusca</name>
    <dbReference type="NCBI Taxonomy" id="39272"/>
    <lineage>
        <taxon>Eukaryota</taxon>
        <taxon>Metazoa</taxon>
        <taxon>Ecdysozoa</taxon>
        <taxon>Arthropoda</taxon>
        <taxon>Hexapoda</taxon>
        <taxon>Collembola</taxon>
        <taxon>Symphypleona</taxon>
        <taxon>Sminthuridae</taxon>
        <taxon>Allacma</taxon>
    </lineage>
</organism>
<sequence>MTRESQGVINSRRKRRILENREFHALQTHISFPTDLPKEGPHIDGGRPRYTPGDSVRVNCTSSRSRPAATLAWFINGEPAEEANLHRYPPVRDEDGLETSILGLEFRVRHKHFRKGDLKMKCLATIAQLYWRSNEESVEGDRPQKAPALESRETLNPGKREASSHSSSSGGVSWTMNGSSSFISSSRSLSFVLVASVALLLNNLCLGRTTLWGSLIMNITR</sequence>
<reference evidence="4" key="1">
    <citation type="submission" date="2021-06" db="EMBL/GenBank/DDBJ databases">
        <authorList>
            <person name="Hodson N. C."/>
            <person name="Mongue J. A."/>
            <person name="Jaron S. K."/>
        </authorList>
    </citation>
    <scope>NUCLEOTIDE SEQUENCE</scope>
</reference>
<evidence type="ECO:0000256" key="2">
    <source>
        <dbReference type="SAM" id="MobiDB-lite"/>
    </source>
</evidence>
<proteinExistence type="predicted"/>
<dbReference type="AlphaFoldDB" id="A0A8J2KJG4"/>
<feature type="domain" description="CD80-like immunoglobulin C2-set" evidence="3">
    <location>
        <begin position="46"/>
        <end position="84"/>
    </location>
</feature>
<feature type="region of interest" description="Disordered" evidence="2">
    <location>
        <begin position="34"/>
        <end position="53"/>
    </location>
</feature>
<dbReference type="InterPro" id="IPR013162">
    <property type="entry name" value="CD80_C2-set"/>
</dbReference>
<feature type="compositionally biased region" description="Basic and acidic residues" evidence="2">
    <location>
        <begin position="36"/>
        <end position="47"/>
    </location>
</feature>
<dbReference type="Pfam" id="PF08205">
    <property type="entry name" value="C2-set_2"/>
    <property type="match status" value="1"/>
</dbReference>
<dbReference type="EMBL" id="CAJVCH010349163">
    <property type="protein sequence ID" value="CAG7815630.1"/>
    <property type="molecule type" value="Genomic_DNA"/>
</dbReference>
<evidence type="ECO:0000313" key="4">
    <source>
        <dbReference type="EMBL" id="CAG7815630.1"/>
    </source>
</evidence>
<accession>A0A8J2KJG4</accession>
<feature type="compositionally biased region" description="Low complexity" evidence="2">
    <location>
        <begin position="164"/>
        <end position="173"/>
    </location>
</feature>
<keyword evidence="5" id="KW-1185">Reference proteome</keyword>
<dbReference type="OrthoDB" id="10015491at2759"/>
<dbReference type="PANTHER" id="PTHR21261:SF15">
    <property type="entry name" value="BEATEN PATH IIIA, ISOFORM D-RELATED"/>
    <property type="match status" value="1"/>
</dbReference>
<evidence type="ECO:0000256" key="1">
    <source>
        <dbReference type="ARBA" id="ARBA00023157"/>
    </source>
</evidence>
<feature type="compositionally biased region" description="Basic and acidic residues" evidence="2">
    <location>
        <begin position="137"/>
        <end position="163"/>
    </location>
</feature>
<feature type="region of interest" description="Disordered" evidence="2">
    <location>
        <begin position="137"/>
        <end position="173"/>
    </location>
</feature>
<dbReference type="Proteomes" id="UP000708208">
    <property type="component" value="Unassembled WGS sequence"/>
</dbReference>
<evidence type="ECO:0000259" key="3">
    <source>
        <dbReference type="Pfam" id="PF08205"/>
    </source>
</evidence>
<name>A0A8J2KJG4_9HEXA</name>
<comment type="caution">
    <text evidence="4">The sequence shown here is derived from an EMBL/GenBank/DDBJ whole genome shotgun (WGS) entry which is preliminary data.</text>
</comment>